<reference evidence="7" key="1">
    <citation type="submission" date="2018-11" db="EMBL/GenBank/DDBJ databases">
        <authorList>
            <person name="Alioto T."/>
            <person name="Alioto T."/>
        </authorList>
    </citation>
    <scope>NUCLEOTIDE SEQUENCE</scope>
</reference>
<evidence type="ECO:0000313" key="8">
    <source>
        <dbReference type="Proteomes" id="UP000596742"/>
    </source>
</evidence>
<evidence type="ECO:0000256" key="2">
    <source>
        <dbReference type="ARBA" id="ARBA00022801"/>
    </source>
</evidence>
<gene>
    <name evidence="7" type="ORF">MGAL_10B003931</name>
</gene>
<dbReference type="InterPro" id="IPR033116">
    <property type="entry name" value="TRYPSIN_SER"/>
</dbReference>
<dbReference type="Proteomes" id="UP000596742">
    <property type="component" value="Unassembled WGS sequence"/>
</dbReference>
<dbReference type="PRINTS" id="PR00722">
    <property type="entry name" value="CHYMOTRYPSIN"/>
</dbReference>
<dbReference type="InterPro" id="IPR001254">
    <property type="entry name" value="Trypsin_dom"/>
</dbReference>
<dbReference type="FunFam" id="2.40.10.10:FF:000003">
    <property type="entry name" value="Transmembrane serine protease 3"/>
    <property type="match status" value="1"/>
</dbReference>
<accession>A0A8B6ELI3</accession>
<evidence type="ECO:0000259" key="6">
    <source>
        <dbReference type="PROSITE" id="PS50240"/>
    </source>
</evidence>
<name>A0A8B6ELI3_MYTGA</name>
<dbReference type="OrthoDB" id="9425590at2759"/>
<dbReference type="InterPro" id="IPR043504">
    <property type="entry name" value="Peptidase_S1_PA_chymotrypsin"/>
</dbReference>
<keyword evidence="3 5" id="KW-0720">Serine protease</keyword>
<evidence type="ECO:0000256" key="4">
    <source>
        <dbReference type="ARBA" id="ARBA00023157"/>
    </source>
</evidence>
<protein>
    <recommendedName>
        <fullName evidence="6">Peptidase S1 domain-containing protein</fullName>
    </recommendedName>
</protein>
<dbReference type="GO" id="GO:0006508">
    <property type="term" value="P:proteolysis"/>
    <property type="evidence" value="ECO:0007669"/>
    <property type="project" value="UniProtKB-KW"/>
</dbReference>
<dbReference type="PANTHER" id="PTHR24252">
    <property type="entry name" value="ACROSIN-RELATED"/>
    <property type="match status" value="1"/>
</dbReference>
<comment type="caution">
    <text evidence="7">The sequence shown here is derived from an EMBL/GenBank/DDBJ whole genome shotgun (WGS) entry which is preliminary data.</text>
</comment>
<evidence type="ECO:0000256" key="3">
    <source>
        <dbReference type="ARBA" id="ARBA00022825"/>
    </source>
</evidence>
<dbReference type="EMBL" id="UYJE01005243">
    <property type="protein sequence ID" value="VDI35528.1"/>
    <property type="molecule type" value="Genomic_DNA"/>
</dbReference>
<evidence type="ECO:0000256" key="1">
    <source>
        <dbReference type="ARBA" id="ARBA00022670"/>
    </source>
</evidence>
<organism evidence="7 8">
    <name type="scientific">Mytilus galloprovincialis</name>
    <name type="common">Mediterranean mussel</name>
    <dbReference type="NCBI Taxonomy" id="29158"/>
    <lineage>
        <taxon>Eukaryota</taxon>
        <taxon>Metazoa</taxon>
        <taxon>Spiralia</taxon>
        <taxon>Lophotrochozoa</taxon>
        <taxon>Mollusca</taxon>
        <taxon>Bivalvia</taxon>
        <taxon>Autobranchia</taxon>
        <taxon>Pteriomorphia</taxon>
        <taxon>Mytilida</taxon>
        <taxon>Mytiloidea</taxon>
        <taxon>Mytilidae</taxon>
        <taxon>Mytilinae</taxon>
        <taxon>Mytilus</taxon>
    </lineage>
</organism>
<proteinExistence type="predicted"/>
<dbReference type="InterPro" id="IPR009003">
    <property type="entry name" value="Peptidase_S1_PA"/>
</dbReference>
<dbReference type="AlphaFoldDB" id="A0A8B6ELI3"/>
<dbReference type="PROSITE" id="PS00135">
    <property type="entry name" value="TRYPSIN_SER"/>
    <property type="match status" value="1"/>
</dbReference>
<feature type="domain" description="Peptidase S1" evidence="6">
    <location>
        <begin position="49"/>
        <end position="287"/>
    </location>
</feature>
<dbReference type="CDD" id="cd00190">
    <property type="entry name" value="Tryp_SPc"/>
    <property type="match status" value="1"/>
</dbReference>
<dbReference type="InterPro" id="IPR018114">
    <property type="entry name" value="TRYPSIN_HIS"/>
</dbReference>
<dbReference type="PANTHER" id="PTHR24252:SF7">
    <property type="entry name" value="HYALIN"/>
    <property type="match status" value="1"/>
</dbReference>
<evidence type="ECO:0000313" key="7">
    <source>
        <dbReference type="EMBL" id="VDI35528.1"/>
    </source>
</evidence>
<keyword evidence="4" id="KW-1015">Disulfide bond</keyword>
<dbReference type="PROSITE" id="PS00134">
    <property type="entry name" value="TRYPSIN_HIS"/>
    <property type="match status" value="1"/>
</dbReference>
<dbReference type="Pfam" id="PF00089">
    <property type="entry name" value="Trypsin"/>
    <property type="match status" value="1"/>
</dbReference>
<keyword evidence="1 5" id="KW-0645">Protease</keyword>
<dbReference type="Gene3D" id="2.40.10.10">
    <property type="entry name" value="Trypsin-like serine proteases"/>
    <property type="match status" value="1"/>
</dbReference>
<sequence>LNCHGVVKDNRKQRTNRDNAVIGATFSAPSAKNTGCGSSVTSPHKSTYIVGGRESVPHSWPWQVLMRYRTSTLTCGGALIRNSAGNLVVITAAHCVDGTENRPGDWTIDVGVHSRSANEANQRAYTVSRINSHNNYNSRNFDNDIAIMHLAATVTENDDVSPICVTSLPTSDFFNQECVVTGWGTTSEGGSTSDKLQEVYKPVLTDAACTSYLSNAYNANTMLCAGLDIGGKDACQGDSGGPYACLNAQGNWDLIGIVSWGYGCARPELPGVYADVHKYLTWINNNS</sequence>
<dbReference type="InterPro" id="IPR001314">
    <property type="entry name" value="Peptidase_S1A"/>
</dbReference>
<dbReference type="GO" id="GO:0004252">
    <property type="term" value="F:serine-type endopeptidase activity"/>
    <property type="evidence" value="ECO:0007669"/>
    <property type="project" value="InterPro"/>
</dbReference>
<dbReference type="SUPFAM" id="SSF50494">
    <property type="entry name" value="Trypsin-like serine proteases"/>
    <property type="match status" value="1"/>
</dbReference>
<feature type="non-terminal residue" evidence="7">
    <location>
        <position position="287"/>
    </location>
</feature>
<evidence type="ECO:0000256" key="5">
    <source>
        <dbReference type="RuleBase" id="RU363034"/>
    </source>
</evidence>
<dbReference type="PROSITE" id="PS50240">
    <property type="entry name" value="TRYPSIN_DOM"/>
    <property type="match status" value="1"/>
</dbReference>
<keyword evidence="2 5" id="KW-0378">Hydrolase</keyword>
<dbReference type="SMART" id="SM00020">
    <property type="entry name" value="Tryp_SPc"/>
    <property type="match status" value="1"/>
</dbReference>
<keyword evidence="8" id="KW-1185">Reference proteome</keyword>